<dbReference type="EMBL" id="AMYD01001798">
    <property type="protein sequence ID" value="EQB51545.1"/>
    <property type="molecule type" value="Genomic_DNA"/>
</dbReference>
<evidence type="ECO:0008006" key="4">
    <source>
        <dbReference type="Google" id="ProtNLM"/>
    </source>
</evidence>
<reference evidence="3" key="1">
    <citation type="journal article" date="2013" name="Mol. Plant Microbe Interact.">
        <title>Global aspects of pacC regulation of pathogenicity genes in Colletotrichum gloeosporioides as revealed by transcriptome analysis.</title>
        <authorList>
            <person name="Alkan N."/>
            <person name="Meng X."/>
            <person name="Friedlander G."/>
            <person name="Reuveni E."/>
            <person name="Sukno S."/>
            <person name="Sherman A."/>
            <person name="Thon M."/>
            <person name="Fluhr R."/>
            <person name="Prusky D."/>
        </authorList>
    </citation>
    <scope>NUCLEOTIDE SEQUENCE [LARGE SCALE GENOMIC DNA]</scope>
    <source>
        <strain evidence="3">Cg-14</strain>
    </source>
</reference>
<feature type="compositionally biased region" description="Polar residues" evidence="1">
    <location>
        <begin position="400"/>
        <end position="409"/>
    </location>
</feature>
<proteinExistence type="predicted"/>
<organism evidence="2 3">
    <name type="scientific">Colletotrichum gloeosporioides (strain Cg-14)</name>
    <name type="common">Anthracnose fungus</name>
    <name type="synonym">Glomerella cingulata</name>
    <dbReference type="NCBI Taxonomy" id="1237896"/>
    <lineage>
        <taxon>Eukaryota</taxon>
        <taxon>Fungi</taxon>
        <taxon>Dikarya</taxon>
        <taxon>Ascomycota</taxon>
        <taxon>Pezizomycotina</taxon>
        <taxon>Sordariomycetes</taxon>
        <taxon>Hypocreomycetidae</taxon>
        <taxon>Glomerellales</taxon>
        <taxon>Glomerellaceae</taxon>
        <taxon>Colletotrichum</taxon>
        <taxon>Colletotrichum gloeosporioides species complex</taxon>
    </lineage>
</organism>
<dbReference type="HOGENOM" id="CLU_038838_0_0_1"/>
<feature type="region of interest" description="Disordered" evidence="1">
    <location>
        <begin position="395"/>
        <end position="424"/>
    </location>
</feature>
<dbReference type="AlphaFoldDB" id="T0LTG8"/>
<gene>
    <name evidence="2" type="ORF">CGLO_08892</name>
</gene>
<evidence type="ECO:0000313" key="2">
    <source>
        <dbReference type="EMBL" id="EQB51545.1"/>
    </source>
</evidence>
<dbReference type="Proteomes" id="UP000015530">
    <property type="component" value="Unassembled WGS sequence"/>
</dbReference>
<name>T0LTG8_COLGC</name>
<sequence>MSLEDSASSDPITAYAVGTTLTLLPHMNLATPYGRWYGWRGDKEEAETAKNLEYHPSNYTPPAAENKSEQLSVQVLKVIHVIGGEFSHESLRLVCKVLKAPSTELDNGERLREENIVVAEVFDRMLYATLVLPFAVLRSTHLADSEFYQTAGVYKRLHSAGEENVKLTGPPQMTPEYHGAWVIQHLSEKNDGSITTRYVGAVLREHVEGPSIESVCFRHKRDGLFPLRKIRPHKDLDREISLEDRDVRLDIMKQIIHGLVVHKKYHIEHEGPEAKNYVITLRRNGGILEKPQAVQVNFGYTYLWDLTIWAKSKHQHHQTHLNISKLPHPIHPIELYDFDYLTDFAGWTPWHWTSEQWFRKETSLMHKWFLQPDVFGPKQEGPNYSIFATLKQEEGLQDEQPATLSSAQDLATEGSGNACKDSGQ</sequence>
<protein>
    <recommendedName>
        <fullName evidence="4">Protein kinase domain-containing protein</fullName>
    </recommendedName>
</protein>
<comment type="caution">
    <text evidence="2">The sequence shown here is derived from an EMBL/GenBank/DDBJ whole genome shotgun (WGS) entry which is preliminary data.</text>
</comment>
<dbReference type="OrthoDB" id="4824076at2759"/>
<dbReference type="STRING" id="1237896.T0LTG8"/>
<accession>T0LTG8</accession>
<evidence type="ECO:0000256" key="1">
    <source>
        <dbReference type="SAM" id="MobiDB-lite"/>
    </source>
</evidence>
<evidence type="ECO:0000313" key="3">
    <source>
        <dbReference type="Proteomes" id="UP000015530"/>
    </source>
</evidence>